<feature type="coiled-coil region" evidence="1">
    <location>
        <begin position="57"/>
        <end position="84"/>
    </location>
</feature>
<proteinExistence type="predicted"/>
<gene>
    <name evidence="2" type="ORF">MSAN_00751800</name>
</gene>
<keyword evidence="3" id="KW-1185">Reference proteome</keyword>
<reference evidence="2" key="1">
    <citation type="submission" date="2020-05" db="EMBL/GenBank/DDBJ databases">
        <title>Mycena genomes resolve the evolution of fungal bioluminescence.</title>
        <authorList>
            <person name="Tsai I.J."/>
        </authorList>
    </citation>
    <scope>NUCLEOTIDE SEQUENCE</scope>
    <source>
        <strain evidence="2">160909Yilan</strain>
    </source>
</reference>
<evidence type="ECO:0000313" key="3">
    <source>
        <dbReference type="Proteomes" id="UP000623467"/>
    </source>
</evidence>
<accession>A0A8H6Z1Z6</accession>
<organism evidence="2 3">
    <name type="scientific">Mycena sanguinolenta</name>
    <dbReference type="NCBI Taxonomy" id="230812"/>
    <lineage>
        <taxon>Eukaryota</taxon>
        <taxon>Fungi</taxon>
        <taxon>Dikarya</taxon>
        <taxon>Basidiomycota</taxon>
        <taxon>Agaricomycotina</taxon>
        <taxon>Agaricomycetes</taxon>
        <taxon>Agaricomycetidae</taxon>
        <taxon>Agaricales</taxon>
        <taxon>Marasmiineae</taxon>
        <taxon>Mycenaceae</taxon>
        <taxon>Mycena</taxon>
    </lineage>
</organism>
<sequence>MFSIVSRCIECGAKSSPCDFSAIPGTPHHALLNSNDVPLESDAAIVKSTISRTDQHLAWLDREIARLSEQLKQLEEERLRWSSYQAKNRGILSPLRRVPTELLCEIFGWTLTSARESESQLARHPGFCETDSPWVLTHVSRTWREVSVSSPSLWSIVAVNFPNLDLSSSYPLAMIETHVARAQNLRVIFRGSDAHHAPNQIEIFRYLAKHASRWQELRIDLAGSLYPLLDSLRGCVPLLCRVWIRCPGHIPSPEAQSFDFLNTASSLVDTAFYNPPSDFSFHPPSHLTRYELEATLTIHRDLVALAPHLVEAHVYVTDNEESWPRSHEIIGLSLLRRLYVSNGGFLQYIRAPALEELGLHISTASRLHLESFLMRSSCTLQCLCLPDCADFSPYDFNVQETLAVLNNISSLVEFRVNISHSAHQVNVLLAGLAVSDARTRVVAPQLSCISFTPEPWLLIPFDYGAYTKMIKSRWDSPECALTRTELCTSADPGLAPFGSLQLLRENGLQFMLRTGSEATRITSRWMCTYTFDSY</sequence>
<comment type="caution">
    <text evidence="2">The sequence shown here is derived from an EMBL/GenBank/DDBJ whole genome shotgun (WGS) entry which is preliminary data.</text>
</comment>
<name>A0A8H6Z1Z6_9AGAR</name>
<keyword evidence="1" id="KW-0175">Coiled coil</keyword>
<dbReference type="Proteomes" id="UP000623467">
    <property type="component" value="Unassembled WGS sequence"/>
</dbReference>
<evidence type="ECO:0008006" key="4">
    <source>
        <dbReference type="Google" id="ProtNLM"/>
    </source>
</evidence>
<protein>
    <recommendedName>
        <fullName evidence="4">F-box domain-containing protein</fullName>
    </recommendedName>
</protein>
<evidence type="ECO:0000256" key="1">
    <source>
        <dbReference type="SAM" id="Coils"/>
    </source>
</evidence>
<dbReference type="AlphaFoldDB" id="A0A8H6Z1Z6"/>
<evidence type="ECO:0000313" key="2">
    <source>
        <dbReference type="EMBL" id="KAF7371163.1"/>
    </source>
</evidence>
<dbReference type="OrthoDB" id="3365698at2759"/>
<dbReference type="EMBL" id="JACAZH010000004">
    <property type="protein sequence ID" value="KAF7371163.1"/>
    <property type="molecule type" value="Genomic_DNA"/>
</dbReference>